<gene>
    <name evidence="8" type="ORF">GCM10010981_18850</name>
</gene>
<evidence type="ECO:0000313" key="8">
    <source>
        <dbReference type="EMBL" id="GGA30097.1"/>
    </source>
</evidence>
<dbReference type="RefSeq" id="WP_229720714.1">
    <property type="nucleotide sequence ID" value="NZ_BMJA01000001.1"/>
</dbReference>
<dbReference type="PROSITE" id="PS50110">
    <property type="entry name" value="RESPONSE_REGULATORY"/>
    <property type="match status" value="1"/>
</dbReference>
<protein>
    <submittedName>
        <fullName evidence="8">DNA-binding response regulator</fullName>
    </submittedName>
</protein>
<dbReference type="PANTHER" id="PTHR48111">
    <property type="entry name" value="REGULATOR OF RPOS"/>
    <property type="match status" value="1"/>
</dbReference>
<dbReference type="InterPro" id="IPR001789">
    <property type="entry name" value="Sig_transdc_resp-reg_receiver"/>
</dbReference>
<dbReference type="Proteomes" id="UP000620046">
    <property type="component" value="Unassembled WGS sequence"/>
</dbReference>
<keyword evidence="1" id="KW-0805">Transcription regulation</keyword>
<dbReference type="InterPro" id="IPR011006">
    <property type="entry name" value="CheY-like_superfamily"/>
</dbReference>
<name>A0ABQ1FTC6_9GAMM</name>
<evidence type="ECO:0000256" key="4">
    <source>
        <dbReference type="PROSITE-ProRule" id="PRU00169"/>
    </source>
</evidence>
<dbReference type="SUPFAM" id="SSF52172">
    <property type="entry name" value="CheY-like"/>
    <property type="match status" value="1"/>
</dbReference>
<dbReference type="GO" id="GO:0003677">
    <property type="term" value="F:DNA binding"/>
    <property type="evidence" value="ECO:0007669"/>
    <property type="project" value="UniProtKB-KW"/>
</dbReference>
<dbReference type="SMART" id="SM00862">
    <property type="entry name" value="Trans_reg_C"/>
    <property type="match status" value="1"/>
</dbReference>
<keyword evidence="3" id="KW-0804">Transcription</keyword>
<dbReference type="PROSITE" id="PS51755">
    <property type="entry name" value="OMPR_PHOB"/>
    <property type="match status" value="1"/>
</dbReference>
<dbReference type="Pfam" id="PF00486">
    <property type="entry name" value="Trans_reg_C"/>
    <property type="match status" value="1"/>
</dbReference>
<dbReference type="Gene3D" id="3.40.50.2300">
    <property type="match status" value="1"/>
</dbReference>
<keyword evidence="4" id="KW-0597">Phosphoprotein</keyword>
<dbReference type="Gene3D" id="1.10.10.10">
    <property type="entry name" value="Winged helix-like DNA-binding domain superfamily/Winged helix DNA-binding domain"/>
    <property type="match status" value="1"/>
</dbReference>
<feature type="modified residue" description="4-aspartylphosphate" evidence="4">
    <location>
        <position position="73"/>
    </location>
</feature>
<evidence type="ECO:0000256" key="3">
    <source>
        <dbReference type="ARBA" id="ARBA00023163"/>
    </source>
</evidence>
<feature type="domain" description="Response regulatory" evidence="6">
    <location>
        <begin position="24"/>
        <end position="138"/>
    </location>
</feature>
<sequence length="245" mass="27097">MHTTLVWNDAGNRGIACERGTALNVLIVEDSARLRDSLGRGLTASGFTVDNAVNGVAACQHLDTYEYELVVLDLGLPGMDGFGVLRHIQGHTTRPRVLVLSARDQIADRVDALNRGADDYLVKPFAFDELVARLHALARRSQDAQTPQLIIGTLTLDPAGRTVRVQDQWLTLTPREFSLLELLMRHRGRAFSRSDILERLAGCESTASDRSVEVLVFGLRRKLEQAGISELVHTRRGFGYLIPKS</sequence>
<dbReference type="InterPro" id="IPR039420">
    <property type="entry name" value="WalR-like"/>
</dbReference>
<evidence type="ECO:0000313" key="9">
    <source>
        <dbReference type="Proteomes" id="UP000620046"/>
    </source>
</evidence>
<dbReference type="SMART" id="SM00448">
    <property type="entry name" value="REC"/>
    <property type="match status" value="1"/>
</dbReference>
<organism evidence="8 9">
    <name type="scientific">Dyella nitratireducens</name>
    <dbReference type="NCBI Taxonomy" id="1849580"/>
    <lineage>
        <taxon>Bacteria</taxon>
        <taxon>Pseudomonadati</taxon>
        <taxon>Pseudomonadota</taxon>
        <taxon>Gammaproteobacteria</taxon>
        <taxon>Lysobacterales</taxon>
        <taxon>Rhodanobacteraceae</taxon>
        <taxon>Dyella</taxon>
    </lineage>
</organism>
<dbReference type="CDD" id="cd00383">
    <property type="entry name" value="trans_reg_C"/>
    <property type="match status" value="1"/>
</dbReference>
<keyword evidence="2 5" id="KW-0238">DNA-binding</keyword>
<keyword evidence="9" id="KW-1185">Reference proteome</keyword>
<dbReference type="EMBL" id="BMJA01000001">
    <property type="protein sequence ID" value="GGA30097.1"/>
    <property type="molecule type" value="Genomic_DNA"/>
</dbReference>
<evidence type="ECO:0000256" key="1">
    <source>
        <dbReference type="ARBA" id="ARBA00023015"/>
    </source>
</evidence>
<dbReference type="Pfam" id="PF00072">
    <property type="entry name" value="Response_reg"/>
    <property type="match status" value="1"/>
</dbReference>
<evidence type="ECO:0000256" key="5">
    <source>
        <dbReference type="PROSITE-ProRule" id="PRU01091"/>
    </source>
</evidence>
<feature type="domain" description="OmpR/PhoB-type" evidence="7">
    <location>
        <begin position="146"/>
        <end position="244"/>
    </location>
</feature>
<dbReference type="InterPro" id="IPR001867">
    <property type="entry name" value="OmpR/PhoB-type_DNA-bd"/>
</dbReference>
<proteinExistence type="predicted"/>
<accession>A0ABQ1FTC6</accession>
<evidence type="ECO:0000256" key="2">
    <source>
        <dbReference type="ARBA" id="ARBA00023125"/>
    </source>
</evidence>
<dbReference type="InterPro" id="IPR036388">
    <property type="entry name" value="WH-like_DNA-bd_sf"/>
</dbReference>
<comment type="caution">
    <text evidence="8">The sequence shown here is derived from an EMBL/GenBank/DDBJ whole genome shotgun (WGS) entry which is preliminary data.</text>
</comment>
<dbReference type="PANTHER" id="PTHR48111:SF67">
    <property type="entry name" value="TRANSCRIPTIONAL REGULATORY PROTEIN TCTD"/>
    <property type="match status" value="1"/>
</dbReference>
<evidence type="ECO:0000259" key="6">
    <source>
        <dbReference type="PROSITE" id="PS50110"/>
    </source>
</evidence>
<feature type="DNA-binding region" description="OmpR/PhoB-type" evidence="5">
    <location>
        <begin position="146"/>
        <end position="244"/>
    </location>
</feature>
<evidence type="ECO:0000259" key="7">
    <source>
        <dbReference type="PROSITE" id="PS51755"/>
    </source>
</evidence>
<reference evidence="9" key="1">
    <citation type="journal article" date="2019" name="Int. J. Syst. Evol. Microbiol.">
        <title>The Global Catalogue of Microorganisms (GCM) 10K type strain sequencing project: providing services to taxonomists for standard genome sequencing and annotation.</title>
        <authorList>
            <consortium name="The Broad Institute Genomics Platform"/>
            <consortium name="The Broad Institute Genome Sequencing Center for Infectious Disease"/>
            <person name="Wu L."/>
            <person name="Ma J."/>
        </authorList>
    </citation>
    <scope>NUCLEOTIDE SEQUENCE [LARGE SCALE GENOMIC DNA]</scope>
    <source>
        <strain evidence="9">CGMCC 1.15439</strain>
    </source>
</reference>